<dbReference type="CDD" id="cd00200">
    <property type="entry name" value="WD40"/>
    <property type="match status" value="1"/>
</dbReference>
<evidence type="ECO:0000313" key="5">
    <source>
        <dbReference type="Proteomes" id="UP000326912"/>
    </source>
</evidence>
<feature type="repeat" description="WD" evidence="3">
    <location>
        <begin position="279"/>
        <end position="313"/>
    </location>
</feature>
<name>A0A5J4KKM6_9CHLR</name>
<accession>A0A5J4KKM6</accession>
<evidence type="ECO:0000256" key="2">
    <source>
        <dbReference type="ARBA" id="ARBA00022737"/>
    </source>
</evidence>
<reference evidence="4 5" key="1">
    <citation type="submission" date="2019-10" db="EMBL/GenBank/DDBJ databases">
        <title>Dictyobacter vulcani sp. nov., within the class Ktedonobacteria, isolated from soil of volcanic Mt. Zao.</title>
        <authorList>
            <person name="Zheng Y."/>
            <person name="Wang C.M."/>
            <person name="Sakai Y."/>
            <person name="Abe K."/>
            <person name="Yokota A."/>
            <person name="Yabe S."/>
        </authorList>
    </citation>
    <scope>NUCLEOTIDE SEQUENCE [LARGE SCALE GENOMIC DNA]</scope>
    <source>
        <strain evidence="4 5">W12</strain>
    </source>
</reference>
<dbReference type="PANTHER" id="PTHR19848:SF8">
    <property type="entry name" value="F-BOX AND WD REPEAT DOMAIN CONTAINING 7"/>
    <property type="match status" value="1"/>
</dbReference>
<dbReference type="PROSITE" id="PS50082">
    <property type="entry name" value="WD_REPEATS_2"/>
    <property type="match status" value="5"/>
</dbReference>
<feature type="repeat" description="WD" evidence="3">
    <location>
        <begin position="142"/>
        <end position="173"/>
    </location>
</feature>
<keyword evidence="1 3" id="KW-0853">WD repeat</keyword>
<dbReference type="EMBL" id="BKZW01000001">
    <property type="protein sequence ID" value="GER88415.1"/>
    <property type="molecule type" value="Genomic_DNA"/>
</dbReference>
<dbReference type="PANTHER" id="PTHR19848">
    <property type="entry name" value="WD40 REPEAT PROTEIN"/>
    <property type="match status" value="1"/>
</dbReference>
<keyword evidence="5" id="KW-1185">Reference proteome</keyword>
<dbReference type="InterPro" id="IPR019775">
    <property type="entry name" value="WD40_repeat_CS"/>
</dbReference>
<evidence type="ECO:0000256" key="3">
    <source>
        <dbReference type="PROSITE-ProRule" id="PRU00221"/>
    </source>
</evidence>
<protein>
    <submittedName>
        <fullName evidence="4">Uncharacterized protein</fullName>
    </submittedName>
</protein>
<feature type="repeat" description="WD" evidence="3">
    <location>
        <begin position="62"/>
        <end position="96"/>
    </location>
</feature>
<dbReference type="InterPro" id="IPR015943">
    <property type="entry name" value="WD40/YVTN_repeat-like_dom_sf"/>
</dbReference>
<dbReference type="AlphaFoldDB" id="A0A5J4KKM6"/>
<dbReference type="InterPro" id="IPR001680">
    <property type="entry name" value="WD40_rpt"/>
</dbReference>
<dbReference type="Pfam" id="PF00400">
    <property type="entry name" value="WD40"/>
    <property type="match status" value="6"/>
</dbReference>
<dbReference type="Proteomes" id="UP000326912">
    <property type="component" value="Unassembled WGS sequence"/>
</dbReference>
<sequence length="313" mass="34802">MWLKNQQQDPTLHTFQQLVDGVTWSPDGKSLAALTADGALYVWNTLSYKNTYRDRARGNIPIGAIAWSPNGQYIATSDPDYGVRIWDVRTWTAITAISNNQTVVDTLSWSPDSKLVATGSLNKRVCLYKIIANSHAELVSTYEQYRDEVTTLAWSANGKYIASGSLDGTVHIWIPSTGVTQMVLTNQTSQPITAVAWSPESQRLAVTFGPHEDNQPPMNPYMVKVFNVPSGSTISTYTNHSNYIASLAWSSDGAYIASASDDTTVHIWRPTQAQTVYIYRGHTARVRNVVWAPDNIRLATTSEDQTLQIWKKP</sequence>
<dbReference type="PROSITE" id="PS50294">
    <property type="entry name" value="WD_REPEATS_REGION"/>
    <property type="match status" value="4"/>
</dbReference>
<feature type="repeat" description="WD" evidence="3">
    <location>
        <begin position="12"/>
        <end position="53"/>
    </location>
</feature>
<comment type="caution">
    <text evidence="4">The sequence shown here is derived from an EMBL/GenBank/DDBJ whole genome shotgun (WGS) entry which is preliminary data.</text>
</comment>
<evidence type="ECO:0000313" key="4">
    <source>
        <dbReference type="EMBL" id="GER88415.1"/>
    </source>
</evidence>
<dbReference type="SMART" id="SM00320">
    <property type="entry name" value="WD40"/>
    <property type="match status" value="7"/>
</dbReference>
<keyword evidence="2" id="KW-0677">Repeat</keyword>
<proteinExistence type="predicted"/>
<dbReference type="Gene3D" id="2.130.10.10">
    <property type="entry name" value="YVTN repeat-like/Quinoprotein amine dehydrogenase"/>
    <property type="match status" value="3"/>
</dbReference>
<organism evidence="4 5">
    <name type="scientific">Dictyobacter vulcani</name>
    <dbReference type="NCBI Taxonomy" id="2607529"/>
    <lineage>
        <taxon>Bacteria</taxon>
        <taxon>Bacillati</taxon>
        <taxon>Chloroflexota</taxon>
        <taxon>Ktedonobacteria</taxon>
        <taxon>Ktedonobacterales</taxon>
        <taxon>Dictyobacteraceae</taxon>
        <taxon>Dictyobacter</taxon>
    </lineage>
</organism>
<dbReference type="InterPro" id="IPR036322">
    <property type="entry name" value="WD40_repeat_dom_sf"/>
</dbReference>
<dbReference type="SUPFAM" id="SSF50978">
    <property type="entry name" value="WD40 repeat-like"/>
    <property type="match status" value="1"/>
</dbReference>
<dbReference type="PROSITE" id="PS00678">
    <property type="entry name" value="WD_REPEATS_1"/>
    <property type="match status" value="1"/>
</dbReference>
<dbReference type="RefSeq" id="WP_151756320.1">
    <property type="nucleotide sequence ID" value="NZ_BKZW01000001.1"/>
</dbReference>
<gene>
    <name evidence="4" type="ORF">KDW_25770</name>
</gene>
<evidence type="ECO:0000256" key="1">
    <source>
        <dbReference type="ARBA" id="ARBA00022574"/>
    </source>
</evidence>
<feature type="repeat" description="WD" evidence="3">
    <location>
        <begin position="237"/>
        <end position="278"/>
    </location>
</feature>